<dbReference type="Pfam" id="PF01520">
    <property type="entry name" value="Amidase_3"/>
    <property type="match status" value="1"/>
</dbReference>
<dbReference type="InterPro" id="IPR050695">
    <property type="entry name" value="N-acetylmuramoyl_amidase_3"/>
</dbReference>
<dbReference type="AlphaFoldDB" id="A0A1H7AX61"/>
<dbReference type="RefSeq" id="WP_092265132.1">
    <property type="nucleotide sequence ID" value="NZ_FNZA01000014.1"/>
</dbReference>
<organism evidence="3 4">
    <name type="scientific">Deinococcus reticulitermitis</name>
    <dbReference type="NCBI Taxonomy" id="856736"/>
    <lineage>
        <taxon>Bacteria</taxon>
        <taxon>Thermotogati</taxon>
        <taxon>Deinococcota</taxon>
        <taxon>Deinococci</taxon>
        <taxon>Deinococcales</taxon>
        <taxon>Deinococcaceae</taxon>
        <taxon>Deinococcus</taxon>
    </lineage>
</organism>
<dbReference type="PANTHER" id="PTHR30404">
    <property type="entry name" value="N-ACETYLMURAMOYL-L-ALANINE AMIDASE"/>
    <property type="match status" value="1"/>
</dbReference>
<dbReference type="GO" id="GO:0008745">
    <property type="term" value="F:N-acetylmuramoyl-L-alanine amidase activity"/>
    <property type="evidence" value="ECO:0007669"/>
    <property type="project" value="InterPro"/>
</dbReference>
<proteinExistence type="predicted"/>
<evidence type="ECO:0000259" key="2">
    <source>
        <dbReference type="Pfam" id="PF01520"/>
    </source>
</evidence>
<feature type="domain" description="MurNAc-LAA" evidence="2">
    <location>
        <begin position="276"/>
        <end position="445"/>
    </location>
</feature>
<evidence type="ECO:0000313" key="4">
    <source>
        <dbReference type="Proteomes" id="UP000199223"/>
    </source>
</evidence>
<gene>
    <name evidence="3" type="ORF">SAMN04488058_11448</name>
</gene>
<dbReference type="OrthoDB" id="73570at2"/>
<keyword evidence="1" id="KW-0378">Hydrolase</keyword>
<dbReference type="STRING" id="856736.SAMN04488058_11448"/>
<dbReference type="Gene3D" id="3.40.630.40">
    <property type="entry name" value="Zn-dependent exopeptidases"/>
    <property type="match status" value="1"/>
</dbReference>
<dbReference type="PANTHER" id="PTHR30404:SF0">
    <property type="entry name" value="N-ACETYLMURAMOYL-L-ALANINE AMIDASE AMIC"/>
    <property type="match status" value="1"/>
</dbReference>
<reference evidence="4" key="1">
    <citation type="submission" date="2016-10" db="EMBL/GenBank/DDBJ databases">
        <authorList>
            <person name="Varghese N."/>
            <person name="Submissions S."/>
        </authorList>
    </citation>
    <scope>NUCLEOTIDE SEQUENCE [LARGE SCALE GENOMIC DNA]</scope>
    <source>
        <strain evidence="4">CGMCC 1.10218</strain>
    </source>
</reference>
<name>A0A1H7AX61_9DEIO</name>
<evidence type="ECO:0000256" key="1">
    <source>
        <dbReference type="ARBA" id="ARBA00022801"/>
    </source>
</evidence>
<dbReference type="EMBL" id="FNZA01000014">
    <property type="protein sequence ID" value="SEJ68507.1"/>
    <property type="molecule type" value="Genomic_DNA"/>
</dbReference>
<dbReference type="GO" id="GO:0009253">
    <property type="term" value="P:peptidoglycan catabolic process"/>
    <property type="evidence" value="ECO:0007669"/>
    <property type="project" value="InterPro"/>
</dbReference>
<dbReference type="InterPro" id="IPR002508">
    <property type="entry name" value="MurNAc-LAA_cat"/>
</dbReference>
<dbReference type="Proteomes" id="UP000199223">
    <property type="component" value="Unassembled WGS sequence"/>
</dbReference>
<keyword evidence="4" id="KW-1185">Reference proteome</keyword>
<protein>
    <submittedName>
        <fullName evidence="3">N-acetylmuramoyl-L-alanine amidase</fullName>
    </submittedName>
</protein>
<dbReference type="GO" id="GO:0030288">
    <property type="term" value="C:outer membrane-bounded periplasmic space"/>
    <property type="evidence" value="ECO:0007669"/>
    <property type="project" value="TreeGrafter"/>
</dbReference>
<accession>A0A1H7AX61</accession>
<dbReference type="CDD" id="cd02696">
    <property type="entry name" value="MurNAc-LAA"/>
    <property type="match status" value="1"/>
</dbReference>
<dbReference type="SUPFAM" id="SSF53187">
    <property type="entry name" value="Zn-dependent exopeptidases"/>
    <property type="match status" value="1"/>
</dbReference>
<evidence type="ECO:0000313" key="3">
    <source>
        <dbReference type="EMBL" id="SEJ68507.1"/>
    </source>
</evidence>
<sequence>MRGRPLSGARLARPLLLTAAVIGAGLALPPAGAQITLGRLSLAGQQVQSVNLYGAEYARRDTLSGLLDITREGDIVRVVGMGHTMLLPIDTDQIRATTDFNTVQLGAERVKARTATWINGNLYLPLDTLARGLGASYRPGTFTLEPPILQGVSSRVGKTSDRLVLDLSRDVTARVELRGTGVRVVLKGTQAKARRYTTRGAFLPSAEVTPQGGDVIVSFPLPQNSGYRVYPVVRTGGTRLVVDVGPGIPQDFPVVLERVGKPLIVLDPVRVQDAGRDVTLEVARRAAELLTGAGWQVQLTREQGTALGWNGKLKLARRSDVFLALDLGRFPGTKRGGVTVYEGAGNGPAQIVSALRGGASAPYSSLVVGDAGGTRRLSELLRSELKNRGVTADQGTLRRMLTLGEAPQAALLLEVGWVGNAQDRANLATDARLQALAVAVARSVATYLTARASNASQPDSVARTEQTVLTGGLTRLRSGSTP</sequence>